<evidence type="ECO:0000313" key="3">
    <source>
        <dbReference type="Proteomes" id="UP000811609"/>
    </source>
</evidence>
<keyword evidence="3" id="KW-1185">Reference proteome</keyword>
<feature type="region of interest" description="Disordered" evidence="1">
    <location>
        <begin position="1"/>
        <end position="27"/>
    </location>
</feature>
<sequence length="54" mass="6323">MAYTVTVPNTTEDTPMKLCKPRSTIPKSRNKRRILHTSTTMGPKTRSYQCYYLR</sequence>
<gene>
    <name evidence="2" type="ORF">CIPAW_03G162300</name>
</gene>
<dbReference type="EMBL" id="CM031811">
    <property type="protein sequence ID" value="KAG6661270.1"/>
    <property type="molecule type" value="Genomic_DNA"/>
</dbReference>
<comment type="caution">
    <text evidence="2">The sequence shown here is derived from an EMBL/GenBank/DDBJ whole genome shotgun (WGS) entry which is preliminary data.</text>
</comment>
<dbReference type="AlphaFoldDB" id="A0A8T1R1H0"/>
<evidence type="ECO:0000313" key="2">
    <source>
        <dbReference type="EMBL" id="KAG6661270.1"/>
    </source>
</evidence>
<name>A0A8T1R1H0_CARIL</name>
<evidence type="ECO:0000256" key="1">
    <source>
        <dbReference type="SAM" id="MobiDB-lite"/>
    </source>
</evidence>
<protein>
    <submittedName>
        <fullName evidence="2">Uncharacterized protein</fullName>
    </submittedName>
</protein>
<organism evidence="2 3">
    <name type="scientific">Carya illinoinensis</name>
    <name type="common">Pecan</name>
    <dbReference type="NCBI Taxonomy" id="32201"/>
    <lineage>
        <taxon>Eukaryota</taxon>
        <taxon>Viridiplantae</taxon>
        <taxon>Streptophyta</taxon>
        <taxon>Embryophyta</taxon>
        <taxon>Tracheophyta</taxon>
        <taxon>Spermatophyta</taxon>
        <taxon>Magnoliopsida</taxon>
        <taxon>eudicotyledons</taxon>
        <taxon>Gunneridae</taxon>
        <taxon>Pentapetalae</taxon>
        <taxon>rosids</taxon>
        <taxon>fabids</taxon>
        <taxon>Fagales</taxon>
        <taxon>Juglandaceae</taxon>
        <taxon>Carya</taxon>
    </lineage>
</organism>
<reference evidence="2" key="1">
    <citation type="submission" date="2020-12" db="EMBL/GenBank/DDBJ databases">
        <title>WGS assembly of Carya illinoinensis cv. Pawnee.</title>
        <authorList>
            <person name="Platts A."/>
            <person name="Shu S."/>
            <person name="Wright S."/>
            <person name="Barry K."/>
            <person name="Edger P."/>
            <person name="Pires J.C."/>
            <person name="Schmutz J."/>
        </authorList>
    </citation>
    <scope>NUCLEOTIDE SEQUENCE</scope>
    <source>
        <tissue evidence="2">Leaf</tissue>
    </source>
</reference>
<proteinExistence type="predicted"/>
<dbReference type="Proteomes" id="UP000811609">
    <property type="component" value="Chromosome 3"/>
</dbReference>
<feature type="compositionally biased region" description="Polar residues" evidence="1">
    <location>
        <begin position="1"/>
        <end position="13"/>
    </location>
</feature>
<accession>A0A8T1R1H0</accession>